<feature type="transmembrane region" description="Helical" evidence="2">
    <location>
        <begin position="45"/>
        <end position="68"/>
    </location>
</feature>
<sequence>MSNNIELDDLSQPRGRRPTEDDKDEGPRSLRSPETRKTEDGSTSLWAWTLATTFAVFSMCLMLFPRFLLFLAQESGGRGKLTSLEEYLALQLGILLGTVSLAAISMIPNDWPASPLLTARQDRSHPLLWPMTGASLLMAFTSYRNQSVGALATTVLWGNGIIGFFGLWLVCPVKP</sequence>
<dbReference type="HOGENOM" id="CLU_107722_0_0_1"/>
<evidence type="ECO:0000256" key="2">
    <source>
        <dbReference type="SAM" id="Phobius"/>
    </source>
</evidence>
<feature type="compositionally biased region" description="Basic and acidic residues" evidence="1">
    <location>
        <begin position="17"/>
        <end position="39"/>
    </location>
</feature>
<dbReference type="STRING" id="1036808.A0A0C2ZAG2"/>
<dbReference type="EMBL" id="KN822080">
    <property type="protein sequence ID" value="KIM58863.1"/>
    <property type="molecule type" value="Genomic_DNA"/>
</dbReference>
<evidence type="ECO:0000256" key="1">
    <source>
        <dbReference type="SAM" id="MobiDB-lite"/>
    </source>
</evidence>
<dbReference type="AlphaFoldDB" id="A0A0C2ZAG2"/>
<reference evidence="3 4" key="1">
    <citation type="submission" date="2014-04" db="EMBL/GenBank/DDBJ databases">
        <authorList>
            <consortium name="DOE Joint Genome Institute"/>
            <person name="Kuo A."/>
            <person name="Kohler A."/>
            <person name="Nagy L.G."/>
            <person name="Floudas D."/>
            <person name="Copeland A."/>
            <person name="Barry K.W."/>
            <person name="Cichocki N."/>
            <person name="Veneault-Fourrey C."/>
            <person name="LaButti K."/>
            <person name="Lindquist E.A."/>
            <person name="Lipzen A."/>
            <person name="Lundell T."/>
            <person name="Morin E."/>
            <person name="Murat C."/>
            <person name="Sun H."/>
            <person name="Tunlid A."/>
            <person name="Henrissat B."/>
            <person name="Grigoriev I.V."/>
            <person name="Hibbett D.S."/>
            <person name="Martin F."/>
            <person name="Nordberg H.P."/>
            <person name="Cantor M.N."/>
            <person name="Hua S.X."/>
        </authorList>
    </citation>
    <scope>NUCLEOTIDE SEQUENCE [LARGE SCALE GENOMIC DNA]</scope>
    <source>
        <strain evidence="3 4">Foug A</strain>
    </source>
</reference>
<proteinExistence type="predicted"/>
<protein>
    <submittedName>
        <fullName evidence="3">Uncharacterized protein</fullName>
    </submittedName>
</protein>
<evidence type="ECO:0000313" key="4">
    <source>
        <dbReference type="Proteomes" id="UP000053989"/>
    </source>
</evidence>
<organism evidence="3 4">
    <name type="scientific">Scleroderma citrinum Foug A</name>
    <dbReference type="NCBI Taxonomy" id="1036808"/>
    <lineage>
        <taxon>Eukaryota</taxon>
        <taxon>Fungi</taxon>
        <taxon>Dikarya</taxon>
        <taxon>Basidiomycota</taxon>
        <taxon>Agaricomycotina</taxon>
        <taxon>Agaricomycetes</taxon>
        <taxon>Agaricomycetidae</taxon>
        <taxon>Boletales</taxon>
        <taxon>Sclerodermatineae</taxon>
        <taxon>Sclerodermataceae</taxon>
        <taxon>Scleroderma</taxon>
    </lineage>
</organism>
<feature type="transmembrane region" description="Helical" evidence="2">
    <location>
        <begin position="88"/>
        <end position="107"/>
    </location>
</feature>
<feature type="transmembrane region" description="Helical" evidence="2">
    <location>
        <begin position="150"/>
        <end position="170"/>
    </location>
</feature>
<keyword evidence="2" id="KW-0472">Membrane</keyword>
<keyword evidence="2" id="KW-0812">Transmembrane</keyword>
<dbReference type="OrthoDB" id="2550114at2759"/>
<accession>A0A0C2ZAG2</accession>
<evidence type="ECO:0000313" key="3">
    <source>
        <dbReference type="EMBL" id="KIM58863.1"/>
    </source>
</evidence>
<dbReference type="InParanoid" id="A0A0C2ZAG2"/>
<gene>
    <name evidence="3" type="ORF">SCLCIDRAFT_1218206</name>
</gene>
<keyword evidence="4" id="KW-1185">Reference proteome</keyword>
<name>A0A0C2ZAG2_9AGAM</name>
<feature type="region of interest" description="Disordered" evidence="1">
    <location>
        <begin position="1"/>
        <end position="39"/>
    </location>
</feature>
<keyword evidence="2" id="KW-1133">Transmembrane helix</keyword>
<reference evidence="4" key="2">
    <citation type="submission" date="2015-01" db="EMBL/GenBank/DDBJ databases">
        <title>Evolutionary Origins and Diversification of the Mycorrhizal Mutualists.</title>
        <authorList>
            <consortium name="DOE Joint Genome Institute"/>
            <consortium name="Mycorrhizal Genomics Consortium"/>
            <person name="Kohler A."/>
            <person name="Kuo A."/>
            <person name="Nagy L.G."/>
            <person name="Floudas D."/>
            <person name="Copeland A."/>
            <person name="Barry K.W."/>
            <person name="Cichocki N."/>
            <person name="Veneault-Fourrey C."/>
            <person name="LaButti K."/>
            <person name="Lindquist E.A."/>
            <person name="Lipzen A."/>
            <person name="Lundell T."/>
            <person name="Morin E."/>
            <person name="Murat C."/>
            <person name="Riley R."/>
            <person name="Ohm R."/>
            <person name="Sun H."/>
            <person name="Tunlid A."/>
            <person name="Henrissat B."/>
            <person name="Grigoriev I.V."/>
            <person name="Hibbett D.S."/>
            <person name="Martin F."/>
        </authorList>
    </citation>
    <scope>NUCLEOTIDE SEQUENCE [LARGE SCALE GENOMIC DNA]</scope>
    <source>
        <strain evidence="4">Foug A</strain>
    </source>
</reference>
<dbReference type="Proteomes" id="UP000053989">
    <property type="component" value="Unassembled WGS sequence"/>
</dbReference>